<dbReference type="SUPFAM" id="SSF55874">
    <property type="entry name" value="ATPase domain of HSP90 chaperone/DNA topoisomerase II/histidine kinase"/>
    <property type="match status" value="1"/>
</dbReference>
<dbReference type="Gene3D" id="1.10.287.130">
    <property type="match status" value="1"/>
</dbReference>
<evidence type="ECO:0000259" key="6">
    <source>
        <dbReference type="PROSITE" id="PS50109"/>
    </source>
</evidence>
<dbReference type="PANTHER" id="PTHR43304:SF1">
    <property type="entry name" value="PAC DOMAIN-CONTAINING PROTEIN"/>
    <property type="match status" value="1"/>
</dbReference>
<feature type="domain" description="PAC" evidence="8">
    <location>
        <begin position="755"/>
        <end position="807"/>
    </location>
</feature>
<evidence type="ECO:0000256" key="1">
    <source>
        <dbReference type="ARBA" id="ARBA00000085"/>
    </source>
</evidence>
<dbReference type="InterPro" id="IPR052162">
    <property type="entry name" value="Sensor_kinase/Photoreceptor"/>
</dbReference>
<dbReference type="Gene3D" id="3.30.565.10">
    <property type="entry name" value="Histidine kinase-like ATPase, C-terminal domain"/>
    <property type="match status" value="1"/>
</dbReference>
<dbReference type="CDD" id="cd00082">
    <property type="entry name" value="HisKA"/>
    <property type="match status" value="1"/>
</dbReference>
<dbReference type="InterPro" id="IPR035965">
    <property type="entry name" value="PAS-like_dom_sf"/>
</dbReference>
<dbReference type="KEGG" id="sli:Slin_1659"/>
<dbReference type="InterPro" id="IPR003661">
    <property type="entry name" value="HisK_dim/P_dom"/>
</dbReference>
<dbReference type="Pfam" id="PF00989">
    <property type="entry name" value="PAS"/>
    <property type="match status" value="2"/>
</dbReference>
<reference evidence="9 10" key="1">
    <citation type="journal article" date="2010" name="Stand. Genomic Sci.">
        <title>Complete genome sequence of Spirosoma linguale type strain (1).</title>
        <authorList>
            <person name="Lail K."/>
            <person name="Sikorski J."/>
            <person name="Saunders E."/>
            <person name="Lapidus A."/>
            <person name="Glavina Del Rio T."/>
            <person name="Copeland A."/>
            <person name="Tice H."/>
            <person name="Cheng J.-F."/>
            <person name="Lucas S."/>
            <person name="Nolan M."/>
            <person name="Bruce D."/>
            <person name="Goodwin L."/>
            <person name="Pitluck S."/>
            <person name="Ivanova N."/>
            <person name="Mavromatis K."/>
            <person name="Ovchinnikova G."/>
            <person name="Pati A."/>
            <person name="Chen A."/>
            <person name="Palaniappan K."/>
            <person name="Land M."/>
            <person name="Hauser L."/>
            <person name="Chang Y.-J."/>
            <person name="Jeffries C.D."/>
            <person name="Chain P."/>
            <person name="Brettin T."/>
            <person name="Detter J.C."/>
            <person name="Schuetze A."/>
            <person name="Rohde M."/>
            <person name="Tindall B.J."/>
            <person name="Goeker M."/>
            <person name="Bristow J."/>
            <person name="Eisen J.A."/>
            <person name="Markowitz V."/>
            <person name="Hugenholtz P."/>
            <person name="Kyrpides N.C."/>
            <person name="Klenk H.-P."/>
            <person name="Chen F."/>
        </authorList>
    </citation>
    <scope>NUCLEOTIDE SEQUENCE [LARGE SCALE GENOMIC DNA]</scope>
    <source>
        <strain evidence="10">ATCC 33905 / DSM 74 / LMG 10896 / Claus 1</strain>
    </source>
</reference>
<dbReference type="InterPro" id="IPR001610">
    <property type="entry name" value="PAC"/>
</dbReference>
<dbReference type="SMART" id="SM00388">
    <property type="entry name" value="HisKA"/>
    <property type="match status" value="1"/>
</dbReference>
<evidence type="ECO:0000313" key="9">
    <source>
        <dbReference type="EMBL" id="ADB37706.1"/>
    </source>
</evidence>
<dbReference type="Gene3D" id="3.30.450.20">
    <property type="entry name" value="PAS domain"/>
    <property type="match status" value="5"/>
</dbReference>
<dbReference type="SUPFAM" id="SSF47384">
    <property type="entry name" value="Homodimeric domain of signal transducing histidine kinase"/>
    <property type="match status" value="1"/>
</dbReference>
<dbReference type="InterPro" id="IPR036890">
    <property type="entry name" value="HATPase_C_sf"/>
</dbReference>
<accession>D2QPX3</accession>
<sequence>MKKLVQLWFEGSRYGVAFLRPVRQQKSTVFRCERVNYRFTQLLEQTSEELTRTGNALVLPFDKADDLSGQLEAVLKDGDPRQGNYYLHKANRWVSLTILRMGRQLVLQVSESDKVSIADHYHGIGGPVNADQPNDLIELNQLLQAVVDSSPAGLSLLRPIYEDGQITDFRYLITNPQNSLITGCSQQTMLEKSLLTLFPHLLTNGIFAKLVDVVCTNVTLHFEMLDDIRNSQRWGSFTLLRVGGDVLFTIQDITRLKRTEADLRQANLNLEQRIAERTADLRQLSAFQQAILTYAGLGISATDSQGVIQLVNPALETLTGYQADELVGKRTPGFLREPSVHHRQVDQLRPLLDDQSLTDENTVMAYAKQYGFIRRENLIQTKSGQIIPVLSTVSGLYDDQNTLLGFVDIVTDISSLKSIEEALTKTQHRTDLAIKAGKLGIWEWNLLTDELILDEHFYAYFSFFEKGCLKHINDFLSLIHKADLALVNQTIESVRQGKSIADLSFRVYKPDTQTTYYLKVDGIRFEGEYDSVRRMIGVVIDQTSQRQAEHSLQESELRYRSLVDNLKEAVFQTDTFGMWTYLNPAWEEITGFSIAESLGTSFLEYVFPEDQKRNLELFEPLMARQKSYCRHEIRYVSKAGGYRWIEVFARVTVNEDNELTGTTGTLTDITERKLAEEALRESEQRFRAIAENLDELFWIRDSENLDVLYMNSAFERLSGISMAELYQNPRALLSIVPEEDQPLLIQAFRQPEPGTDFQFRARHQDGSLRYFHVRLFTMERGYGKQSGRIGVGTDITNVVENKRLLSESLEKERSLNTLKSQFISIASHQFRTPLTSIQSSIDLIQYYISKNNEFPFNNIIQKYTGQISQQITFLEELIMDTLTLSKLEEGKVQVNLQKTDLKTFIQDVIVSTFSNQADGRSVQQAMIGEPMAVWVDTKLMSHVLINLLANAFKFSSADPLLTVRYTPGSVFISVSDKGIGVPAHELPNLFSKFFRASNARQINGTGLGLAICREYMHLQQGHIEVNSEVGVGTTFTITIPIQN</sequence>
<dbReference type="SMART" id="SM00091">
    <property type="entry name" value="PAS"/>
    <property type="match status" value="4"/>
</dbReference>
<evidence type="ECO:0000256" key="4">
    <source>
        <dbReference type="ARBA" id="ARBA00022679"/>
    </source>
</evidence>
<dbReference type="PANTHER" id="PTHR43304">
    <property type="entry name" value="PHYTOCHROME-LIKE PROTEIN CPH1"/>
    <property type="match status" value="1"/>
</dbReference>
<dbReference type="Proteomes" id="UP000002028">
    <property type="component" value="Chromosome"/>
</dbReference>
<dbReference type="PRINTS" id="PR00344">
    <property type="entry name" value="BCTRLSENSOR"/>
</dbReference>
<evidence type="ECO:0000259" key="7">
    <source>
        <dbReference type="PROSITE" id="PS50112"/>
    </source>
</evidence>
<comment type="catalytic activity">
    <reaction evidence="1">
        <text>ATP + protein L-histidine = ADP + protein N-phospho-L-histidine.</text>
        <dbReference type="EC" id="2.7.13.3"/>
    </reaction>
</comment>
<evidence type="ECO:0000256" key="5">
    <source>
        <dbReference type="ARBA" id="ARBA00022777"/>
    </source>
</evidence>
<keyword evidence="5 9" id="KW-0418">Kinase</keyword>
<name>D2QPX3_SPILD</name>
<dbReference type="EC" id="2.7.13.3" evidence="2"/>
<feature type="domain" description="PAS" evidence="7">
    <location>
        <begin position="682"/>
        <end position="750"/>
    </location>
</feature>
<dbReference type="EMBL" id="CP001769">
    <property type="protein sequence ID" value="ADB37706.1"/>
    <property type="molecule type" value="Genomic_DNA"/>
</dbReference>
<feature type="domain" description="PAS" evidence="7">
    <location>
        <begin position="555"/>
        <end position="625"/>
    </location>
</feature>
<dbReference type="eggNOG" id="COG2202">
    <property type="taxonomic scope" value="Bacteria"/>
</dbReference>
<dbReference type="CDD" id="cd00130">
    <property type="entry name" value="PAS"/>
    <property type="match status" value="3"/>
</dbReference>
<evidence type="ECO:0000259" key="8">
    <source>
        <dbReference type="PROSITE" id="PS50113"/>
    </source>
</evidence>
<dbReference type="Pfam" id="PF13426">
    <property type="entry name" value="PAS_9"/>
    <property type="match status" value="1"/>
</dbReference>
<dbReference type="InterPro" id="IPR036097">
    <property type="entry name" value="HisK_dim/P_sf"/>
</dbReference>
<dbReference type="SUPFAM" id="SSF55785">
    <property type="entry name" value="PYP-like sensor domain (PAS domain)"/>
    <property type="match status" value="5"/>
</dbReference>
<feature type="domain" description="Histidine kinase" evidence="6">
    <location>
        <begin position="825"/>
        <end position="1043"/>
    </location>
</feature>
<feature type="domain" description="PAC" evidence="8">
    <location>
        <begin position="629"/>
        <end position="681"/>
    </location>
</feature>
<dbReference type="eggNOG" id="COG4191">
    <property type="taxonomic scope" value="Bacteria"/>
</dbReference>
<dbReference type="PROSITE" id="PS50113">
    <property type="entry name" value="PAC"/>
    <property type="match status" value="4"/>
</dbReference>
<keyword evidence="4" id="KW-0808">Transferase</keyword>
<evidence type="ECO:0000313" key="10">
    <source>
        <dbReference type="Proteomes" id="UP000002028"/>
    </source>
</evidence>
<dbReference type="InterPro" id="IPR004358">
    <property type="entry name" value="Sig_transdc_His_kin-like_C"/>
</dbReference>
<dbReference type="InterPro" id="IPR013767">
    <property type="entry name" value="PAS_fold"/>
</dbReference>
<dbReference type="PROSITE" id="PS50112">
    <property type="entry name" value="PAS"/>
    <property type="match status" value="3"/>
</dbReference>
<feature type="domain" description="PAC" evidence="8">
    <location>
        <begin position="373"/>
        <end position="425"/>
    </location>
</feature>
<proteinExistence type="predicted"/>
<protein>
    <recommendedName>
        <fullName evidence="2">histidine kinase</fullName>
        <ecNumber evidence="2">2.7.13.3</ecNumber>
    </recommendedName>
</protein>
<dbReference type="PROSITE" id="PS50109">
    <property type="entry name" value="HIS_KIN"/>
    <property type="match status" value="1"/>
</dbReference>
<dbReference type="InterPro" id="IPR003594">
    <property type="entry name" value="HATPase_dom"/>
</dbReference>
<dbReference type="HOGENOM" id="CLU_006896_0_0_10"/>
<dbReference type="AlphaFoldDB" id="D2QPX3"/>
<dbReference type="InterPro" id="IPR000700">
    <property type="entry name" value="PAS-assoc_C"/>
</dbReference>
<dbReference type="SMART" id="SM00387">
    <property type="entry name" value="HATPase_c"/>
    <property type="match status" value="1"/>
</dbReference>
<dbReference type="InterPro" id="IPR000014">
    <property type="entry name" value="PAS"/>
</dbReference>
<feature type="domain" description="PAC" evidence="8">
    <location>
        <begin position="501"/>
        <end position="554"/>
    </location>
</feature>
<dbReference type="eggNOG" id="COG5002">
    <property type="taxonomic scope" value="Bacteria"/>
</dbReference>
<gene>
    <name evidence="9" type="ordered locus">Slin_1659</name>
</gene>
<dbReference type="GO" id="GO:0000155">
    <property type="term" value="F:phosphorelay sensor kinase activity"/>
    <property type="evidence" value="ECO:0007669"/>
    <property type="project" value="InterPro"/>
</dbReference>
<dbReference type="Pfam" id="PF02518">
    <property type="entry name" value="HATPase_c"/>
    <property type="match status" value="1"/>
</dbReference>
<dbReference type="STRING" id="504472.Slin_1659"/>
<dbReference type="NCBIfam" id="TIGR00229">
    <property type="entry name" value="sensory_box"/>
    <property type="match status" value="3"/>
</dbReference>
<dbReference type="InterPro" id="IPR005467">
    <property type="entry name" value="His_kinase_dom"/>
</dbReference>
<dbReference type="RefSeq" id="WP_012926257.1">
    <property type="nucleotide sequence ID" value="NC_013730.1"/>
</dbReference>
<dbReference type="Pfam" id="PF00512">
    <property type="entry name" value="HisKA"/>
    <property type="match status" value="1"/>
</dbReference>
<evidence type="ECO:0000256" key="2">
    <source>
        <dbReference type="ARBA" id="ARBA00012438"/>
    </source>
</evidence>
<feature type="domain" description="PAS" evidence="7">
    <location>
        <begin position="299"/>
        <end position="355"/>
    </location>
</feature>
<keyword evidence="10" id="KW-1185">Reference proteome</keyword>
<dbReference type="SMART" id="SM00086">
    <property type="entry name" value="PAC"/>
    <property type="match status" value="4"/>
</dbReference>
<organism evidence="9 10">
    <name type="scientific">Spirosoma linguale (strain ATCC 33905 / DSM 74 / LMG 10896 / Claus 1)</name>
    <dbReference type="NCBI Taxonomy" id="504472"/>
    <lineage>
        <taxon>Bacteria</taxon>
        <taxon>Pseudomonadati</taxon>
        <taxon>Bacteroidota</taxon>
        <taxon>Cytophagia</taxon>
        <taxon>Cytophagales</taxon>
        <taxon>Cytophagaceae</taxon>
        <taxon>Spirosoma</taxon>
    </lineage>
</organism>
<keyword evidence="3" id="KW-0597">Phosphoprotein</keyword>
<evidence type="ECO:0000256" key="3">
    <source>
        <dbReference type="ARBA" id="ARBA00022553"/>
    </source>
</evidence>
<dbReference type="GO" id="GO:0006355">
    <property type="term" value="P:regulation of DNA-templated transcription"/>
    <property type="evidence" value="ECO:0007669"/>
    <property type="project" value="InterPro"/>
</dbReference>
<dbReference type="FunFam" id="3.30.565.10:FF:000006">
    <property type="entry name" value="Sensor histidine kinase WalK"/>
    <property type="match status" value="1"/>
</dbReference>